<dbReference type="InterPro" id="IPR006342">
    <property type="entry name" value="FkbM_mtfrase"/>
</dbReference>
<dbReference type="PANTHER" id="PTHR36973">
    <property type="entry name" value="SLL1456 PROTEIN-RELATED"/>
    <property type="match status" value="1"/>
</dbReference>
<protein>
    <recommendedName>
        <fullName evidence="1">Methyltransferase FkbM domain-containing protein</fullName>
    </recommendedName>
</protein>
<gene>
    <name evidence="2" type="ORF">NNJEOMEG_02814</name>
</gene>
<dbReference type="Gene3D" id="3.40.50.150">
    <property type="entry name" value="Vaccinia Virus protein VP39"/>
    <property type="match status" value="1"/>
</dbReference>
<proteinExistence type="predicted"/>
<dbReference type="GO" id="GO:0008171">
    <property type="term" value="F:O-methyltransferase activity"/>
    <property type="evidence" value="ECO:0007669"/>
    <property type="project" value="TreeGrafter"/>
</dbReference>
<evidence type="ECO:0000313" key="3">
    <source>
        <dbReference type="Proteomes" id="UP000494245"/>
    </source>
</evidence>
<dbReference type="InterPro" id="IPR029063">
    <property type="entry name" value="SAM-dependent_MTases_sf"/>
</dbReference>
<sequence length="373" mass="41819">MSACAELYAEFISDVTSLPARINVAVYGTGKVGQGVVLALKKCRPDISFDFYFDSFNKGSQDGSPIYVFADNKSLARKVDIVIIASAFWPDIEKILIDAAVRNYIICNADPMNRSLFNDDQQKHYAPTVEANLQSLEDYSSRETYKVCYAMRCMFVPRRQQADVYKTPDSILDKGGQYLRYVNWNKVYTAIDGGVFDGKTTEDFLQKMPPGALVIGFEADQSNVEKFNLRNQFAGPSRKLEARALWRSNCLVELTPLGSASSTREGTPNQTGLSVPAITLDEYVRTNGLKKIDLIKLDVEGSETAILEGAEETIREHRPQLAICIYHSAAEFATIPELLRTTLPGYKHYVAHYGKEIFDETVWYSIPEECVES</sequence>
<keyword evidence="3" id="KW-1185">Reference proteome</keyword>
<reference evidence="2 3" key="1">
    <citation type="submission" date="2020-04" db="EMBL/GenBank/DDBJ databases">
        <authorList>
            <consortium name="Desulfovibrio sp. FSS-1 genome sequencing consortium"/>
            <person name="Shimoshige H."/>
            <person name="Kobayashi H."/>
            <person name="Maekawa T."/>
        </authorList>
    </citation>
    <scope>NUCLEOTIDE SEQUENCE [LARGE SCALE GENOMIC DNA]</scope>
    <source>
        <strain evidence="2 3">SIID29052-01</strain>
    </source>
</reference>
<evidence type="ECO:0000313" key="2">
    <source>
        <dbReference type="EMBL" id="GFK94966.1"/>
    </source>
</evidence>
<evidence type="ECO:0000259" key="1">
    <source>
        <dbReference type="Pfam" id="PF05050"/>
    </source>
</evidence>
<name>A0A6V8LYU8_9BACT</name>
<reference evidence="2 3" key="2">
    <citation type="submission" date="2020-05" db="EMBL/GenBank/DDBJ databases">
        <title>Draft genome sequence of Desulfovibrio sp. strainFSS-1.</title>
        <authorList>
            <person name="Shimoshige H."/>
            <person name="Kobayashi H."/>
            <person name="Maekawa T."/>
        </authorList>
    </citation>
    <scope>NUCLEOTIDE SEQUENCE [LARGE SCALE GENOMIC DNA]</scope>
    <source>
        <strain evidence="2 3">SIID29052-01</strain>
    </source>
</reference>
<dbReference type="Pfam" id="PF05050">
    <property type="entry name" value="Methyltransf_21"/>
    <property type="match status" value="1"/>
</dbReference>
<dbReference type="InterPro" id="IPR053188">
    <property type="entry name" value="FkbM_Methyltransferase"/>
</dbReference>
<dbReference type="EMBL" id="BLTE01000013">
    <property type="protein sequence ID" value="GFK94966.1"/>
    <property type="molecule type" value="Genomic_DNA"/>
</dbReference>
<dbReference type="RefSeq" id="WP_173085559.1">
    <property type="nucleotide sequence ID" value="NZ_BLTE01000013.1"/>
</dbReference>
<dbReference type="AlphaFoldDB" id="A0A6V8LYU8"/>
<dbReference type="Proteomes" id="UP000494245">
    <property type="component" value="Unassembled WGS sequence"/>
</dbReference>
<organism evidence="2 3">
    <name type="scientific">Fundidesulfovibrio magnetotacticus</name>
    <dbReference type="NCBI Taxonomy" id="2730080"/>
    <lineage>
        <taxon>Bacteria</taxon>
        <taxon>Pseudomonadati</taxon>
        <taxon>Thermodesulfobacteriota</taxon>
        <taxon>Desulfovibrionia</taxon>
        <taxon>Desulfovibrionales</taxon>
        <taxon>Desulfovibrionaceae</taxon>
        <taxon>Fundidesulfovibrio</taxon>
    </lineage>
</organism>
<dbReference type="PANTHER" id="PTHR36973:SF4">
    <property type="entry name" value="NODULATION PROTEIN"/>
    <property type="match status" value="1"/>
</dbReference>
<comment type="caution">
    <text evidence="2">The sequence shown here is derived from an EMBL/GenBank/DDBJ whole genome shotgun (WGS) entry which is preliminary data.</text>
</comment>
<accession>A0A6V8LYU8</accession>
<feature type="domain" description="Methyltransferase FkbM" evidence="1">
    <location>
        <begin position="200"/>
        <end position="335"/>
    </location>
</feature>
<dbReference type="NCBIfam" id="TIGR01444">
    <property type="entry name" value="fkbM_fam"/>
    <property type="match status" value="1"/>
</dbReference>
<dbReference type="SUPFAM" id="SSF53335">
    <property type="entry name" value="S-adenosyl-L-methionine-dependent methyltransferases"/>
    <property type="match status" value="1"/>
</dbReference>